<dbReference type="RefSeq" id="WP_090713651.1">
    <property type="nucleotide sequence ID" value="NZ_CBCSKY010000047.1"/>
</dbReference>
<gene>
    <name evidence="1" type="ORF">SAMN05216192_106230</name>
</gene>
<evidence type="ECO:0000313" key="1">
    <source>
        <dbReference type="EMBL" id="SDI58733.1"/>
    </source>
</evidence>
<dbReference type="EMBL" id="FNDX01000006">
    <property type="protein sequence ID" value="SDI58733.1"/>
    <property type="molecule type" value="Genomic_DNA"/>
</dbReference>
<protein>
    <submittedName>
        <fullName evidence="1">Uncharacterized protein</fullName>
    </submittedName>
</protein>
<organism evidence="1 2">
    <name type="scientific">Paenibacillus typhae</name>
    <dbReference type="NCBI Taxonomy" id="1174501"/>
    <lineage>
        <taxon>Bacteria</taxon>
        <taxon>Bacillati</taxon>
        <taxon>Bacillota</taxon>
        <taxon>Bacilli</taxon>
        <taxon>Bacillales</taxon>
        <taxon>Paenibacillaceae</taxon>
        <taxon>Paenibacillus</taxon>
    </lineage>
</organism>
<name>A0A1G8LSX2_9BACL</name>
<proteinExistence type="predicted"/>
<evidence type="ECO:0000313" key="2">
    <source>
        <dbReference type="Proteomes" id="UP000199050"/>
    </source>
</evidence>
<sequence length="183" mass="20023">MITARLAKSVLENEEGLNHLLIQIHPPEMSDYAVVRLVMPEGIQVGETYGEFEADGSGDMLLHSLDSMNELLVEIYTGEAITCGQVSLCIVVKYTDLQGNVESEQLAVQLMIAEADSAETEEPEIDEEVVNKVKASAGLAGAERNVSAGNDFLDCTPEKRITFDPHYRSELEKQYRVDGGGAF</sequence>
<reference evidence="2" key="1">
    <citation type="submission" date="2016-10" db="EMBL/GenBank/DDBJ databases">
        <authorList>
            <person name="Varghese N."/>
            <person name="Submissions S."/>
        </authorList>
    </citation>
    <scope>NUCLEOTIDE SEQUENCE [LARGE SCALE GENOMIC DNA]</scope>
    <source>
        <strain evidence="2">CGMCC 1.11012</strain>
    </source>
</reference>
<dbReference type="OrthoDB" id="2603926at2"/>
<keyword evidence="2" id="KW-1185">Reference proteome</keyword>
<accession>A0A1G8LSX2</accession>
<dbReference type="AlphaFoldDB" id="A0A1G8LSX2"/>
<dbReference type="Proteomes" id="UP000199050">
    <property type="component" value="Unassembled WGS sequence"/>
</dbReference>
<dbReference type="STRING" id="1174501.SAMN05216192_106230"/>